<sequence>MANKKKDRGFQAILKNGSNYEKALLVANSNAEKSVSGEGFLTEYEIREIMKSIQTNEGANIYNSIMDIENSMRLAVYNMENEYHFFESRFWMYYFFYNRYSLITEIPDSINSFLYKHPEARNELLKSMKISSVEFSPSSDGIFVEGRMKPEVNEIRVKVANALDSARIRVKTVAACIKDYMEEKDVIIETYLKKVEVLEEKVGQADLPPEDEQYRAIKKVNKELMDKLIYEDGIIVFTAYADLPIDKKYYRKFRKQSIEGVYAE</sequence>
<keyword evidence="2" id="KW-1185">Reference proteome</keyword>
<organism evidence="1 2">
    <name type="scientific">Niallia oryzisoli</name>
    <dbReference type="NCBI Taxonomy" id="1737571"/>
    <lineage>
        <taxon>Bacteria</taxon>
        <taxon>Bacillati</taxon>
        <taxon>Bacillota</taxon>
        <taxon>Bacilli</taxon>
        <taxon>Bacillales</taxon>
        <taxon>Bacillaceae</taxon>
        <taxon>Niallia</taxon>
    </lineage>
</organism>
<name>A0ABZ2CBF6_9BACI</name>
<reference evidence="1 2" key="1">
    <citation type="submission" date="2023-10" db="EMBL/GenBank/DDBJ databases">
        <title>Niallia locisalis sp.nov. isolated from a salt pond sample.</title>
        <authorList>
            <person name="Li X.-J."/>
            <person name="Dong L."/>
        </authorList>
    </citation>
    <scope>NUCLEOTIDE SEQUENCE [LARGE SCALE GENOMIC DNA]</scope>
    <source>
        <strain evidence="1 2">DSM 29761</strain>
    </source>
</reference>
<dbReference type="Proteomes" id="UP001357223">
    <property type="component" value="Chromosome"/>
</dbReference>
<dbReference type="EMBL" id="CP137640">
    <property type="protein sequence ID" value="WVX80378.1"/>
    <property type="molecule type" value="Genomic_DNA"/>
</dbReference>
<gene>
    <name evidence="1" type="ORF">R4Z09_24495</name>
</gene>
<evidence type="ECO:0000313" key="1">
    <source>
        <dbReference type="EMBL" id="WVX80378.1"/>
    </source>
</evidence>
<evidence type="ECO:0000313" key="2">
    <source>
        <dbReference type="Proteomes" id="UP001357223"/>
    </source>
</evidence>
<proteinExistence type="predicted"/>
<accession>A0ABZ2CBF6</accession>
<dbReference type="RefSeq" id="WP_338449309.1">
    <property type="nucleotide sequence ID" value="NZ_CP137640.1"/>
</dbReference>
<protein>
    <submittedName>
        <fullName evidence="1">Uncharacterized protein</fullName>
    </submittedName>
</protein>